<dbReference type="PRINTS" id="PR00759">
    <property type="entry name" value="BASICPTASE"/>
</dbReference>
<protein>
    <recommendedName>
        <fullName evidence="1">BPTI/Kunitz inhibitor domain-containing protein</fullName>
    </recommendedName>
</protein>
<dbReference type="PANTHER" id="PTHR47248:SF9">
    <property type="entry name" value="BPTI_KUNITZ INHIBITOR DOMAIN-CONTAINING PROTEIN"/>
    <property type="match status" value="1"/>
</dbReference>
<dbReference type="AlphaFoldDB" id="A0A3P7J0N6"/>
<dbReference type="InterPro" id="IPR052861">
    <property type="entry name" value="BPTI/Kunitz_domain"/>
</dbReference>
<name>A0A3P7J0N6_STRVU</name>
<dbReference type="PANTHER" id="PTHR47248">
    <property type="entry name" value="PROTEIN CBG06772"/>
    <property type="match status" value="1"/>
</dbReference>
<sequence length="152" mass="17087">MFRQPLIRKIPAKFEALPPCNLPVDMGRTYCNNNPSIRYFFDAETVECFPFKYSGCGGNGNNFKTSRDCYDKCEPQGFLKCPANSPPVTTCNETMICPKGTRCTLGFAFGLCCDSEIDRQVESDYHPNCGQRKVVNTYLPGFPDFPVRYASS</sequence>
<evidence type="ECO:0000313" key="3">
    <source>
        <dbReference type="Proteomes" id="UP000270094"/>
    </source>
</evidence>
<keyword evidence="3" id="KW-1185">Reference proteome</keyword>
<dbReference type="PROSITE" id="PS00280">
    <property type="entry name" value="BPTI_KUNITZ_1"/>
    <property type="match status" value="1"/>
</dbReference>
<dbReference type="OrthoDB" id="4473401at2759"/>
<dbReference type="CDD" id="cd22593">
    <property type="entry name" value="Kunitz_conkunitzin"/>
    <property type="match status" value="1"/>
</dbReference>
<dbReference type="Proteomes" id="UP000270094">
    <property type="component" value="Unassembled WGS sequence"/>
</dbReference>
<dbReference type="InterPro" id="IPR036880">
    <property type="entry name" value="Kunitz_BPTI_sf"/>
</dbReference>
<dbReference type="EMBL" id="UYYB01103846">
    <property type="protein sequence ID" value="VDM79060.1"/>
    <property type="molecule type" value="Genomic_DNA"/>
</dbReference>
<dbReference type="PROSITE" id="PS50279">
    <property type="entry name" value="BPTI_KUNITZ_2"/>
    <property type="match status" value="1"/>
</dbReference>
<gene>
    <name evidence="2" type="ORF">SVUK_LOCUS14058</name>
</gene>
<reference evidence="2 3" key="1">
    <citation type="submission" date="2018-11" db="EMBL/GenBank/DDBJ databases">
        <authorList>
            <consortium name="Pathogen Informatics"/>
        </authorList>
    </citation>
    <scope>NUCLEOTIDE SEQUENCE [LARGE SCALE GENOMIC DNA]</scope>
</reference>
<dbReference type="InterPro" id="IPR020901">
    <property type="entry name" value="Prtase_inh_Kunz-CS"/>
</dbReference>
<organism evidence="2 3">
    <name type="scientific">Strongylus vulgaris</name>
    <name type="common">Blood worm</name>
    <dbReference type="NCBI Taxonomy" id="40348"/>
    <lineage>
        <taxon>Eukaryota</taxon>
        <taxon>Metazoa</taxon>
        <taxon>Ecdysozoa</taxon>
        <taxon>Nematoda</taxon>
        <taxon>Chromadorea</taxon>
        <taxon>Rhabditida</taxon>
        <taxon>Rhabditina</taxon>
        <taxon>Rhabditomorpha</taxon>
        <taxon>Strongyloidea</taxon>
        <taxon>Strongylidae</taxon>
        <taxon>Strongylus</taxon>
    </lineage>
</organism>
<evidence type="ECO:0000259" key="1">
    <source>
        <dbReference type="PROSITE" id="PS50279"/>
    </source>
</evidence>
<dbReference type="Pfam" id="PF00014">
    <property type="entry name" value="Kunitz_BPTI"/>
    <property type="match status" value="1"/>
</dbReference>
<dbReference type="SMART" id="SM00131">
    <property type="entry name" value="KU"/>
    <property type="match status" value="1"/>
</dbReference>
<dbReference type="Gene3D" id="4.10.410.10">
    <property type="entry name" value="Pancreatic trypsin inhibitor Kunitz domain"/>
    <property type="match status" value="1"/>
</dbReference>
<dbReference type="GO" id="GO:0004867">
    <property type="term" value="F:serine-type endopeptidase inhibitor activity"/>
    <property type="evidence" value="ECO:0007669"/>
    <property type="project" value="InterPro"/>
</dbReference>
<feature type="domain" description="BPTI/Kunitz inhibitor" evidence="1">
    <location>
        <begin position="20"/>
        <end position="73"/>
    </location>
</feature>
<proteinExistence type="predicted"/>
<accession>A0A3P7J0N6</accession>
<dbReference type="SUPFAM" id="SSF57362">
    <property type="entry name" value="BPTI-like"/>
    <property type="match status" value="1"/>
</dbReference>
<dbReference type="InterPro" id="IPR002223">
    <property type="entry name" value="Kunitz_BPTI"/>
</dbReference>
<evidence type="ECO:0000313" key="2">
    <source>
        <dbReference type="EMBL" id="VDM79060.1"/>
    </source>
</evidence>